<gene>
    <name evidence="1" type="ORF">KCH_77880</name>
</gene>
<protein>
    <submittedName>
        <fullName evidence="1">Uncharacterized protein</fullName>
    </submittedName>
</protein>
<dbReference type="HOGENOM" id="CLU_2617316_0_0_11"/>
<dbReference type="AlphaFoldDB" id="A0A066YQU0"/>
<evidence type="ECO:0000313" key="2">
    <source>
        <dbReference type="Proteomes" id="UP000027178"/>
    </source>
</evidence>
<reference evidence="1 2" key="1">
    <citation type="submission" date="2014-05" db="EMBL/GenBank/DDBJ databases">
        <title>Draft Genome Sequence of Kitasatospora cheerisanensis KCTC 2395.</title>
        <authorList>
            <person name="Nam D.H."/>
        </authorList>
    </citation>
    <scope>NUCLEOTIDE SEQUENCE [LARGE SCALE GENOMIC DNA]</scope>
    <source>
        <strain evidence="1 2">KCTC 2395</strain>
    </source>
</reference>
<comment type="caution">
    <text evidence="1">The sequence shown here is derived from an EMBL/GenBank/DDBJ whole genome shotgun (WGS) entry which is preliminary data.</text>
</comment>
<dbReference type="EMBL" id="JNBY01000176">
    <property type="protein sequence ID" value="KDN80456.1"/>
    <property type="molecule type" value="Genomic_DNA"/>
</dbReference>
<dbReference type="Proteomes" id="UP000027178">
    <property type="component" value="Unassembled WGS sequence"/>
</dbReference>
<name>A0A066YQU0_9ACTN</name>
<proteinExistence type="predicted"/>
<dbReference type="PATRIC" id="fig|1348663.4.peg.7505"/>
<organism evidence="1 2">
    <name type="scientific">Kitasatospora cheerisanensis KCTC 2395</name>
    <dbReference type="NCBI Taxonomy" id="1348663"/>
    <lineage>
        <taxon>Bacteria</taxon>
        <taxon>Bacillati</taxon>
        <taxon>Actinomycetota</taxon>
        <taxon>Actinomycetes</taxon>
        <taxon>Kitasatosporales</taxon>
        <taxon>Streptomycetaceae</taxon>
        <taxon>Kitasatospora</taxon>
    </lineage>
</organism>
<evidence type="ECO:0000313" key="1">
    <source>
        <dbReference type="EMBL" id="KDN80456.1"/>
    </source>
</evidence>
<accession>A0A066YQU0</accession>
<keyword evidence="2" id="KW-1185">Reference proteome</keyword>
<sequence length="78" mass="8785">MVVPVIGWLPIKKDSGSIMFSSLEPVVLFDNTDEPIISTVHDTLTNWADRSYVHQVLAPGFEVRKLPDGWKVVEYGDQ</sequence>